<accession>A0A1M5QWQ3</accession>
<evidence type="ECO:0000256" key="1">
    <source>
        <dbReference type="ARBA" id="ARBA00005031"/>
    </source>
</evidence>
<evidence type="ECO:0000256" key="6">
    <source>
        <dbReference type="ARBA" id="ARBA00022842"/>
    </source>
</evidence>
<dbReference type="PANTHER" id="PTHR11902">
    <property type="entry name" value="ENOLASE"/>
    <property type="match status" value="1"/>
</dbReference>
<dbReference type="HAMAP" id="MF_00318">
    <property type="entry name" value="Enolase"/>
    <property type="match status" value="1"/>
</dbReference>
<feature type="binding site" evidence="10">
    <location>
        <position position="338"/>
    </location>
    <ligand>
        <name>(2R)-2-phosphoglycerate</name>
        <dbReference type="ChEBI" id="CHEBI:58289"/>
    </ligand>
</feature>
<dbReference type="InterPro" id="IPR036849">
    <property type="entry name" value="Enolase-like_C_sf"/>
</dbReference>
<dbReference type="RefSeq" id="WP_072793011.1">
    <property type="nucleotide sequence ID" value="NZ_FQWM01000003.1"/>
</dbReference>
<sequence length="438" mass="46453">MTAIKSISGRRVWDSRGHPTVEVDVILKNGTLGRAIAPAGASRGTREAIDLRDGGDRLQGKGIDKALASVNGPIASALVGRDVNDQLGADTAILELDPSPLKETLGGNATVATSLALLHAAAANAGAPLWKHVADKYGCTPSLPLPEIQIFGGGAHAGRRVDIQDFMIMVPGAKTFDEVMEITNEVYFAAGDIMASRGNLAGVADEGGWWPVFKSNEEALETLVQAIEKAGEKPGENVVISLDIAASEFGKDGTYRLALEDRDMDSGQMIDMLGGWLDAYPIASIEDPLGEDDKAGMIEFTRRFGDRVQIIGDDYLVTSAALVEEAIADQACNAVLIKVNQIGTISEAVDTFRAAQKAGWGTIVSARSGETEDASISHLSTGLGGRQLKVGSFQRSERMVKWNECLRIQDALGQGSFAAGQSLANTWWGKANDKDKSE</sequence>
<dbReference type="SUPFAM" id="SSF51604">
    <property type="entry name" value="Enolase C-terminal domain-like"/>
    <property type="match status" value="1"/>
</dbReference>
<comment type="similarity">
    <text evidence="2 10">Belongs to the enolase family.</text>
</comment>
<dbReference type="Gene3D" id="3.20.20.120">
    <property type="entry name" value="Enolase-like C-terminal domain"/>
    <property type="match status" value="1"/>
</dbReference>
<evidence type="ECO:0000256" key="5">
    <source>
        <dbReference type="ARBA" id="ARBA00022525"/>
    </source>
</evidence>
<evidence type="ECO:0000256" key="3">
    <source>
        <dbReference type="ARBA" id="ARBA00012058"/>
    </source>
</evidence>
<dbReference type="Pfam" id="PF00113">
    <property type="entry name" value="Enolase_C"/>
    <property type="match status" value="1"/>
</dbReference>
<dbReference type="GO" id="GO:0000015">
    <property type="term" value="C:phosphopyruvate hydratase complex"/>
    <property type="evidence" value="ECO:0007669"/>
    <property type="project" value="InterPro"/>
</dbReference>
<comment type="pathway">
    <text evidence="1 10">Carbohydrate degradation; glycolysis; pyruvate from D-glyceraldehyde 3-phosphate: step 4/5.</text>
</comment>
<name>A0A1M5QWQ3_9RHOB</name>
<evidence type="ECO:0000256" key="4">
    <source>
        <dbReference type="ARBA" id="ARBA00017068"/>
    </source>
</evidence>
<dbReference type="EC" id="4.2.1.11" evidence="3 10"/>
<evidence type="ECO:0000259" key="13">
    <source>
        <dbReference type="SMART" id="SM01192"/>
    </source>
</evidence>
<dbReference type="SFLD" id="SFLDG00178">
    <property type="entry name" value="enolase"/>
    <property type="match status" value="1"/>
</dbReference>
<feature type="binding site" evidence="10 12">
    <location>
        <position position="243"/>
    </location>
    <ligand>
        <name>Mg(2+)</name>
        <dbReference type="ChEBI" id="CHEBI:18420"/>
    </ligand>
</feature>
<evidence type="ECO:0000256" key="7">
    <source>
        <dbReference type="ARBA" id="ARBA00023152"/>
    </source>
</evidence>
<comment type="function">
    <text evidence="9 10">Catalyzes the reversible conversion of 2-phosphoglycerate (2-PG) into phosphoenolpyruvate (PEP). It is essential for the degradation of carbohydrates via glycolysis.</text>
</comment>
<evidence type="ECO:0000256" key="2">
    <source>
        <dbReference type="ARBA" id="ARBA00009604"/>
    </source>
</evidence>
<feature type="binding site" evidence="10">
    <location>
        <position position="368"/>
    </location>
    <ligand>
        <name>(2R)-2-phosphoglycerate</name>
        <dbReference type="ChEBI" id="CHEBI:58289"/>
    </ligand>
</feature>
<evidence type="ECO:0000313" key="15">
    <source>
        <dbReference type="EMBL" id="SHH18522.1"/>
    </source>
</evidence>
<feature type="active site" description="Proton acceptor" evidence="10 11">
    <location>
        <position position="338"/>
    </location>
</feature>
<dbReference type="AlphaFoldDB" id="A0A1M5QWQ3"/>
<dbReference type="InterPro" id="IPR000941">
    <property type="entry name" value="Enolase"/>
</dbReference>
<dbReference type="PROSITE" id="PS00164">
    <property type="entry name" value="ENOLASE"/>
    <property type="match status" value="1"/>
</dbReference>
<organism evidence="15 16">
    <name type="scientific">Cognatishimia maritima</name>
    <dbReference type="NCBI Taxonomy" id="870908"/>
    <lineage>
        <taxon>Bacteria</taxon>
        <taxon>Pseudomonadati</taxon>
        <taxon>Pseudomonadota</taxon>
        <taxon>Alphaproteobacteria</taxon>
        <taxon>Rhodobacterales</taxon>
        <taxon>Paracoccaceae</taxon>
        <taxon>Cognatishimia</taxon>
    </lineage>
</organism>
<feature type="binding site" evidence="10 12">
    <location>
        <position position="313"/>
    </location>
    <ligand>
        <name>Mg(2+)</name>
        <dbReference type="ChEBI" id="CHEBI:18420"/>
    </ligand>
</feature>
<keyword evidence="6 10" id="KW-0460">Magnesium</keyword>
<comment type="cofactor">
    <cofactor evidence="10">
        <name>Mg(2+)</name>
        <dbReference type="ChEBI" id="CHEBI:18420"/>
    </cofactor>
    <text evidence="10">Binds a second Mg(2+) ion via substrate during catalysis.</text>
</comment>
<dbReference type="InterPro" id="IPR020811">
    <property type="entry name" value="Enolase_N"/>
</dbReference>
<proteinExistence type="inferred from homology"/>
<evidence type="ECO:0000259" key="14">
    <source>
        <dbReference type="SMART" id="SM01193"/>
    </source>
</evidence>
<feature type="binding site" evidence="10">
    <location>
        <position position="389"/>
    </location>
    <ligand>
        <name>(2R)-2-phosphoglycerate</name>
        <dbReference type="ChEBI" id="CHEBI:58289"/>
    </ligand>
</feature>
<feature type="binding site" evidence="10 12">
    <location>
        <position position="286"/>
    </location>
    <ligand>
        <name>Mg(2+)</name>
        <dbReference type="ChEBI" id="CHEBI:18420"/>
    </ligand>
</feature>
<dbReference type="Gene3D" id="3.30.390.10">
    <property type="entry name" value="Enolase-like, N-terminal domain"/>
    <property type="match status" value="1"/>
</dbReference>
<dbReference type="GO" id="GO:0005576">
    <property type="term" value="C:extracellular region"/>
    <property type="evidence" value="ECO:0007669"/>
    <property type="project" value="UniProtKB-SubCell"/>
</dbReference>
<feature type="domain" description="Enolase N-terminal" evidence="14">
    <location>
        <begin position="4"/>
        <end position="133"/>
    </location>
</feature>
<dbReference type="Proteomes" id="UP000184211">
    <property type="component" value="Unassembled WGS sequence"/>
</dbReference>
<comment type="cofactor">
    <cofactor evidence="12">
        <name>Mg(2+)</name>
        <dbReference type="ChEBI" id="CHEBI:18420"/>
    </cofactor>
    <text evidence="12">Mg(2+) is required for catalysis and for stabilizing the dimer.</text>
</comment>
<reference evidence="16" key="1">
    <citation type="submission" date="2016-11" db="EMBL/GenBank/DDBJ databases">
        <authorList>
            <person name="Varghese N."/>
            <person name="Submissions S."/>
        </authorList>
    </citation>
    <scope>NUCLEOTIDE SEQUENCE [LARGE SCALE GENOMIC DNA]</scope>
    <source>
        <strain evidence="16">DSM 28223</strain>
    </source>
</reference>
<keyword evidence="5 10" id="KW-0964">Secreted</keyword>
<keyword evidence="7 10" id="KW-0324">Glycolysis</keyword>
<dbReference type="PRINTS" id="PR00148">
    <property type="entry name" value="ENOLASE"/>
</dbReference>
<dbReference type="NCBIfam" id="TIGR01060">
    <property type="entry name" value="eno"/>
    <property type="match status" value="1"/>
</dbReference>
<dbReference type="SFLD" id="SFLDF00002">
    <property type="entry name" value="enolase"/>
    <property type="match status" value="1"/>
</dbReference>
<dbReference type="GO" id="GO:0006096">
    <property type="term" value="P:glycolytic process"/>
    <property type="evidence" value="ECO:0007669"/>
    <property type="project" value="UniProtKB-UniRule"/>
</dbReference>
<dbReference type="SMART" id="SM01192">
    <property type="entry name" value="Enolase_C"/>
    <property type="match status" value="1"/>
</dbReference>
<dbReference type="OrthoDB" id="4577602at2"/>
<dbReference type="Pfam" id="PF03952">
    <property type="entry name" value="Enolase_N"/>
    <property type="match status" value="1"/>
</dbReference>
<dbReference type="GO" id="GO:0000287">
    <property type="term" value="F:magnesium ion binding"/>
    <property type="evidence" value="ECO:0007669"/>
    <property type="project" value="UniProtKB-UniRule"/>
</dbReference>
<evidence type="ECO:0000313" key="16">
    <source>
        <dbReference type="Proteomes" id="UP000184211"/>
    </source>
</evidence>
<dbReference type="GO" id="GO:0009986">
    <property type="term" value="C:cell surface"/>
    <property type="evidence" value="ECO:0007669"/>
    <property type="project" value="UniProtKB-SubCell"/>
</dbReference>
<dbReference type="PANTHER" id="PTHR11902:SF1">
    <property type="entry name" value="ENOLASE"/>
    <property type="match status" value="1"/>
</dbReference>
<keyword evidence="8 10" id="KW-0456">Lyase</keyword>
<evidence type="ECO:0000256" key="12">
    <source>
        <dbReference type="PIRSR" id="PIRSR001400-3"/>
    </source>
</evidence>
<feature type="active site" description="Proton donor" evidence="10 11">
    <location>
        <position position="206"/>
    </location>
</feature>
<evidence type="ECO:0000256" key="10">
    <source>
        <dbReference type="HAMAP-Rule" id="MF_00318"/>
    </source>
</evidence>
<dbReference type="GO" id="GO:0004634">
    <property type="term" value="F:phosphopyruvate hydratase activity"/>
    <property type="evidence" value="ECO:0007669"/>
    <property type="project" value="UniProtKB-UniRule"/>
</dbReference>
<dbReference type="InterPro" id="IPR020810">
    <property type="entry name" value="Enolase_C"/>
</dbReference>
<evidence type="ECO:0000256" key="11">
    <source>
        <dbReference type="PIRSR" id="PIRSR001400-1"/>
    </source>
</evidence>
<keyword evidence="10" id="KW-0963">Cytoplasm</keyword>
<feature type="domain" description="Enolase C-terminal TIM barrel" evidence="13">
    <location>
        <begin position="140"/>
        <end position="426"/>
    </location>
</feature>
<feature type="binding site" evidence="10">
    <location>
        <position position="164"/>
    </location>
    <ligand>
        <name>(2R)-2-phosphoglycerate</name>
        <dbReference type="ChEBI" id="CHEBI:58289"/>
    </ligand>
</feature>
<protein>
    <recommendedName>
        <fullName evidence="4 10">Enolase</fullName>
        <ecNumber evidence="3 10">4.2.1.11</ecNumber>
    </recommendedName>
    <alternativeName>
        <fullName evidence="10">2-phospho-D-glycerate hydro-lyase</fullName>
    </alternativeName>
    <alternativeName>
        <fullName evidence="10">2-phosphoglycerate dehydratase</fullName>
    </alternativeName>
</protein>
<dbReference type="EMBL" id="FQWM01000003">
    <property type="protein sequence ID" value="SHH18522.1"/>
    <property type="molecule type" value="Genomic_DNA"/>
</dbReference>
<evidence type="ECO:0000256" key="9">
    <source>
        <dbReference type="ARBA" id="ARBA00045763"/>
    </source>
</evidence>
<comment type="subcellular location">
    <subcellularLocation>
        <location evidence="10">Cytoplasm</location>
    </subcellularLocation>
    <subcellularLocation>
        <location evidence="10">Secreted</location>
    </subcellularLocation>
    <subcellularLocation>
        <location evidence="10">Cell surface</location>
    </subcellularLocation>
    <text evidence="10">Fractions of enolase are present in both the cytoplasm and on the cell surface.</text>
</comment>
<dbReference type="PIRSF" id="PIRSF001400">
    <property type="entry name" value="Enolase"/>
    <property type="match status" value="1"/>
</dbReference>
<dbReference type="UniPathway" id="UPA00109">
    <property type="reaction ID" value="UER00187"/>
</dbReference>
<comment type="catalytic activity">
    <reaction evidence="10">
        <text>(2R)-2-phosphoglycerate = phosphoenolpyruvate + H2O</text>
        <dbReference type="Rhea" id="RHEA:10164"/>
        <dbReference type="ChEBI" id="CHEBI:15377"/>
        <dbReference type="ChEBI" id="CHEBI:58289"/>
        <dbReference type="ChEBI" id="CHEBI:58702"/>
        <dbReference type="EC" id="4.2.1.11"/>
    </reaction>
</comment>
<dbReference type="SMART" id="SM01193">
    <property type="entry name" value="Enolase_N"/>
    <property type="match status" value="1"/>
</dbReference>
<evidence type="ECO:0000256" key="8">
    <source>
        <dbReference type="ARBA" id="ARBA00023239"/>
    </source>
</evidence>
<keyword evidence="10 12" id="KW-0479">Metal-binding</keyword>
<gene>
    <name evidence="10" type="primary">eno</name>
    <name evidence="15" type="ORF">SAMN04488044_2129</name>
</gene>
<dbReference type="STRING" id="870908.SAMN04488044_2129"/>
<feature type="binding site" evidence="10">
    <location>
        <position position="367"/>
    </location>
    <ligand>
        <name>(2R)-2-phosphoglycerate</name>
        <dbReference type="ChEBI" id="CHEBI:58289"/>
    </ligand>
</feature>
<dbReference type="SFLD" id="SFLDS00001">
    <property type="entry name" value="Enolase"/>
    <property type="match status" value="1"/>
</dbReference>
<dbReference type="InterPro" id="IPR020809">
    <property type="entry name" value="Enolase_CS"/>
</dbReference>
<dbReference type="SUPFAM" id="SSF54826">
    <property type="entry name" value="Enolase N-terminal domain-like"/>
    <property type="match status" value="1"/>
</dbReference>
<dbReference type="InterPro" id="IPR029017">
    <property type="entry name" value="Enolase-like_N"/>
</dbReference>
<keyword evidence="16" id="KW-1185">Reference proteome</keyword>